<gene>
    <name evidence="4" type="ORF">HDA36_000681</name>
</gene>
<evidence type="ECO:0000256" key="2">
    <source>
        <dbReference type="ARBA" id="ARBA00023163"/>
    </source>
</evidence>
<dbReference type="Gene3D" id="1.10.10.60">
    <property type="entry name" value="Homeodomain-like"/>
    <property type="match status" value="1"/>
</dbReference>
<dbReference type="InterPro" id="IPR018060">
    <property type="entry name" value="HTH_AraC"/>
</dbReference>
<evidence type="ECO:0000259" key="3">
    <source>
        <dbReference type="PROSITE" id="PS01124"/>
    </source>
</evidence>
<feature type="domain" description="HTH araC/xylS-type" evidence="3">
    <location>
        <begin position="152"/>
        <end position="251"/>
    </location>
</feature>
<reference evidence="4 5" key="1">
    <citation type="submission" date="2020-08" db="EMBL/GenBank/DDBJ databases">
        <title>Sequencing the genomes of 1000 actinobacteria strains.</title>
        <authorList>
            <person name="Klenk H.-P."/>
        </authorList>
    </citation>
    <scope>NUCLEOTIDE SEQUENCE [LARGE SCALE GENOMIC DNA]</scope>
    <source>
        <strain evidence="4 5">DSM 44551</strain>
    </source>
</reference>
<dbReference type="Gene3D" id="2.60.120.10">
    <property type="entry name" value="Jelly Rolls"/>
    <property type="match status" value="1"/>
</dbReference>
<dbReference type="SMART" id="SM00342">
    <property type="entry name" value="HTH_ARAC"/>
    <property type="match status" value="1"/>
</dbReference>
<keyword evidence="4" id="KW-0238">DNA-binding</keyword>
<evidence type="ECO:0000313" key="5">
    <source>
        <dbReference type="Proteomes" id="UP000572635"/>
    </source>
</evidence>
<dbReference type="GO" id="GO:0003700">
    <property type="term" value="F:DNA-binding transcription factor activity"/>
    <property type="evidence" value="ECO:0007669"/>
    <property type="project" value="InterPro"/>
</dbReference>
<protein>
    <submittedName>
        <fullName evidence="4">AraC-like DNA-binding protein</fullName>
    </submittedName>
</protein>
<dbReference type="PANTHER" id="PTHR11019:SF199">
    <property type="entry name" value="HTH-TYPE TRANSCRIPTIONAL REGULATOR NIMR"/>
    <property type="match status" value="1"/>
</dbReference>
<dbReference type="GO" id="GO:0043565">
    <property type="term" value="F:sequence-specific DNA binding"/>
    <property type="evidence" value="ECO:0007669"/>
    <property type="project" value="InterPro"/>
</dbReference>
<dbReference type="SUPFAM" id="SSF46689">
    <property type="entry name" value="Homeodomain-like"/>
    <property type="match status" value="1"/>
</dbReference>
<dbReference type="EMBL" id="JACHDB010000001">
    <property type="protein sequence ID" value="MBB5430597.1"/>
    <property type="molecule type" value="Genomic_DNA"/>
</dbReference>
<dbReference type="InterPro" id="IPR009057">
    <property type="entry name" value="Homeodomain-like_sf"/>
</dbReference>
<dbReference type="RefSeq" id="WP_184388594.1">
    <property type="nucleotide sequence ID" value="NZ_BAAAJD010000023.1"/>
</dbReference>
<dbReference type="PROSITE" id="PS01124">
    <property type="entry name" value="HTH_ARAC_FAMILY_2"/>
    <property type="match status" value="1"/>
</dbReference>
<dbReference type="InterPro" id="IPR014710">
    <property type="entry name" value="RmlC-like_jellyroll"/>
</dbReference>
<evidence type="ECO:0000313" key="4">
    <source>
        <dbReference type="EMBL" id="MBB5430597.1"/>
    </source>
</evidence>
<sequence>MPVTRQSATTARDLVDGGRIDRHRHDDAQAVFPGSGVLAVTTDAGSWVLPGGTSAIVVPAGMAHSHRAHGRTRLQTVMLPREVCAGLGLDTGAPRVVPVTPLAREAINAATLEGPPDPRRGALLTELLAVELARPGAGGTPAALLLPRPRDPRLSAVVDALLADPVRGSLADLARRTGGSERTLSRLCREDTGLSFPELRTRIRLLAALVHLADGGTVTAAAHRCGWSKPHSFIDAFRRVLGTTPGRYRAGLHGPAAQSGGATGPAE</sequence>
<organism evidence="4 5">
    <name type="scientific">Nocardiopsis composta</name>
    <dbReference type="NCBI Taxonomy" id="157465"/>
    <lineage>
        <taxon>Bacteria</taxon>
        <taxon>Bacillati</taxon>
        <taxon>Actinomycetota</taxon>
        <taxon>Actinomycetes</taxon>
        <taxon>Streptosporangiales</taxon>
        <taxon>Nocardiopsidaceae</taxon>
        <taxon>Nocardiopsis</taxon>
    </lineage>
</organism>
<dbReference type="Proteomes" id="UP000572635">
    <property type="component" value="Unassembled WGS sequence"/>
</dbReference>
<dbReference type="CDD" id="cd06124">
    <property type="entry name" value="cupin_NimR-like_N"/>
    <property type="match status" value="1"/>
</dbReference>
<keyword evidence="2" id="KW-0804">Transcription</keyword>
<name>A0A7W8QHK2_9ACTN</name>
<accession>A0A7W8QHK2</accession>
<dbReference type="PANTHER" id="PTHR11019">
    <property type="entry name" value="HTH-TYPE TRANSCRIPTIONAL REGULATOR NIMR"/>
    <property type="match status" value="1"/>
</dbReference>
<dbReference type="InterPro" id="IPR011051">
    <property type="entry name" value="RmlC_Cupin_sf"/>
</dbReference>
<keyword evidence="5" id="KW-1185">Reference proteome</keyword>
<evidence type="ECO:0000256" key="1">
    <source>
        <dbReference type="ARBA" id="ARBA00023015"/>
    </source>
</evidence>
<dbReference type="Pfam" id="PF12833">
    <property type="entry name" value="HTH_18"/>
    <property type="match status" value="1"/>
</dbReference>
<dbReference type="SUPFAM" id="SSF51182">
    <property type="entry name" value="RmlC-like cupins"/>
    <property type="match status" value="1"/>
</dbReference>
<proteinExistence type="predicted"/>
<keyword evidence="1" id="KW-0805">Transcription regulation</keyword>
<dbReference type="AlphaFoldDB" id="A0A7W8QHK2"/>
<comment type="caution">
    <text evidence="4">The sequence shown here is derived from an EMBL/GenBank/DDBJ whole genome shotgun (WGS) entry which is preliminary data.</text>
</comment>